<keyword evidence="2 5" id="KW-0812">Transmembrane</keyword>
<gene>
    <name evidence="7" type="ORF">NAES01612_LOCUS5888</name>
</gene>
<feature type="transmembrane region" description="Helical" evidence="5">
    <location>
        <begin position="109"/>
        <end position="129"/>
    </location>
</feature>
<keyword evidence="3 5" id="KW-1133">Transmembrane helix</keyword>
<dbReference type="InterPro" id="IPR003807">
    <property type="entry name" value="DUF202"/>
</dbReference>
<name>A0A7S4KES1_9EUKA</name>
<dbReference type="AlphaFoldDB" id="A0A7S4KES1"/>
<evidence type="ECO:0000256" key="5">
    <source>
        <dbReference type="SAM" id="Phobius"/>
    </source>
</evidence>
<accession>A0A7S4KES1</accession>
<organism evidence="7">
    <name type="scientific">Paramoeba aestuarina</name>
    <dbReference type="NCBI Taxonomy" id="180227"/>
    <lineage>
        <taxon>Eukaryota</taxon>
        <taxon>Amoebozoa</taxon>
        <taxon>Discosea</taxon>
        <taxon>Flabellinia</taxon>
        <taxon>Dactylopodida</taxon>
        <taxon>Paramoebidae</taxon>
        <taxon>Paramoeba</taxon>
    </lineage>
</organism>
<feature type="domain" description="DUF202" evidence="6">
    <location>
        <begin position="35"/>
        <end position="92"/>
    </location>
</feature>
<sequence length="136" mass="15230">METRARARPKGVVVTQEEMEGLVEPASTTVDPPIHWAMERTFIAWMRTSTKAITFGLVLIKVASVGGGEIVSAIMFILMGLVFFIGICIRFFFVYPIIERGLFYPNKMWPTVAAILCIGCTIVILIALYQDRQISK</sequence>
<reference evidence="7" key="1">
    <citation type="submission" date="2021-01" db="EMBL/GenBank/DDBJ databases">
        <authorList>
            <person name="Corre E."/>
            <person name="Pelletier E."/>
            <person name="Niang G."/>
            <person name="Scheremetjew M."/>
            <person name="Finn R."/>
            <person name="Kale V."/>
            <person name="Holt S."/>
            <person name="Cochrane G."/>
            <person name="Meng A."/>
            <person name="Brown T."/>
            <person name="Cohen L."/>
        </authorList>
    </citation>
    <scope>NUCLEOTIDE SEQUENCE</scope>
    <source>
        <strain evidence="7">SoJaBio B1-5/56/2</strain>
    </source>
</reference>
<evidence type="ECO:0000256" key="4">
    <source>
        <dbReference type="ARBA" id="ARBA00023136"/>
    </source>
</evidence>
<comment type="subcellular location">
    <subcellularLocation>
        <location evidence="1">Endomembrane system</location>
        <topology evidence="1">Multi-pass membrane protein</topology>
    </subcellularLocation>
</comment>
<evidence type="ECO:0000256" key="1">
    <source>
        <dbReference type="ARBA" id="ARBA00004127"/>
    </source>
</evidence>
<proteinExistence type="predicted"/>
<dbReference type="Pfam" id="PF02656">
    <property type="entry name" value="DUF202"/>
    <property type="match status" value="1"/>
</dbReference>
<dbReference type="GO" id="GO:0012505">
    <property type="term" value="C:endomembrane system"/>
    <property type="evidence" value="ECO:0007669"/>
    <property type="project" value="UniProtKB-SubCell"/>
</dbReference>
<keyword evidence="4 5" id="KW-0472">Membrane</keyword>
<evidence type="ECO:0000259" key="6">
    <source>
        <dbReference type="Pfam" id="PF02656"/>
    </source>
</evidence>
<evidence type="ECO:0000256" key="2">
    <source>
        <dbReference type="ARBA" id="ARBA00022692"/>
    </source>
</evidence>
<evidence type="ECO:0000256" key="3">
    <source>
        <dbReference type="ARBA" id="ARBA00022989"/>
    </source>
</evidence>
<evidence type="ECO:0000313" key="7">
    <source>
        <dbReference type="EMBL" id="CAE2292720.1"/>
    </source>
</evidence>
<protein>
    <recommendedName>
        <fullName evidence="6">DUF202 domain-containing protein</fullName>
    </recommendedName>
</protein>
<dbReference type="EMBL" id="HBKR01008881">
    <property type="protein sequence ID" value="CAE2292720.1"/>
    <property type="molecule type" value="Transcribed_RNA"/>
</dbReference>
<feature type="transmembrane region" description="Helical" evidence="5">
    <location>
        <begin position="70"/>
        <end position="97"/>
    </location>
</feature>